<feature type="chain" id="PRO_5045493292" evidence="3">
    <location>
        <begin position="21"/>
        <end position="242"/>
    </location>
</feature>
<keyword evidence="2" id="KW-0378">Hydrolase</keyword>
<proteinExistence type="predicted"/>
<dbReference type="RefSeq" id="WP_257464330.1">
    <property type="nucleotide sequence ID" value="NZ_JANJZT010000007.1"/>
</dbReference>
<evidence type="ECO:0000313" key="6">
    <source>
        <dbReference type="Proteomes" id="UP001549106"/>
    </source>
</evidence>
<dbReference type="PANTHER" id="PTHR10587">
    <property type="entry name" value="GLYCOSYL TRANSFERASE-RELATED"/>
    <property type="match status" value="1"/>
</dbReference>
<accession>A0ABV2M0Z3</accession>
<dbReference type="InterPro" id="IPR011330">
    <property type="entry name" value="Glyco_hydro/deAcase_b/a-brl"/>
</dbReference>
<dbReference type="PROSITE" id="PS51677">
    <property type="entry name" value="NODB"/>
    <property type="match status" value="1"/>
</dbReference>
<dbReference type="InterPro" id="IPR050248">
    <property type="entry name" value="Polysacc_deacetylase_ArnD"/>
</dbReference>
<dbReference type="EMBL" id="JBEPMJ010000007">
    <property type="protein sequence ID" value="MET3750126.1"/>
    <property type="molecule type" value="Genomic_DNA"/>
</dbReference>
<sequence>MKKRKRKFESCMIFAGILFAAFTVLSRTDNAIIQEAGISAAKIIAGEGMQRLVREDQDRPQIALTFDDGPDEKYTEKLLDGLKERGIKASFFLLGKSIEGNEHIVKRMHREGHLIGNHTYNHVQLDKISETRAREEILKTNNRIYEITGEYPVYMRPPYGAWKKDTEFCVEMIPVFWTIDTLDWKTQNVQDVLQRARKNIKNGSVILMHDEYETTVEAALALVDEFTEQGWEFVTVDRLILP</sequence>
<evidence type="ECO:0000256" key="3">
    <source>
        <dbReference type="SAM" id="SignalP"/>
    </source>
</evidence>
<feature type="domain" description="NodB homology" evidence="4">
    <location>
        <begin position="60"/>
        <end position="234"/>
    </location>
</feature>
<keyword evidence="1" id="KW-0479">Metal-binding</keyword>
<evidence type="ECO:0000256" key="2">
    <source>
        <dbReference type="ARBA" id="ARBA00022801"/>
    </source>
</evidence>
<dbReference type="Proteomes" id="UP001549106">
    <property type="component" value="Unassembled WGS sequence"/>
</dbReference>
<keyword evidence="3" id="KW-0732">Signal</keyword>
<evidence type="ECO:0000256" key="1">
    <source>
        <dbReference type="ARBA" id="ARBA00022723"/>
    </source>
</evidence>
<dbReference type="Pfam" id="PF01522">
    <property type="entry name" value="Polysacc_deac_1"/>
    <property type="match status" value="1"/>
</dbReference>
<dbReference type="Gene3D" id="3.20.20.370">
    <property type="entry name" value="Glycoside hydrolase/deacetylase"/>
    <property type="match status" value="1"/>
</dbReference>
<comment type="caution">
    <text evidence="5">The sequence shown here is derived from an EMBL/GenBank/DDBJ whole genome shotgun (WGS) entry which is preliminary data.</text>
</comment>
<keyword evidence="6" id="KW-1185">Reference proteome</keyword>
<evidence type="ECO:0000313" key="5">
    <source>
        <dbReference type="EMBL" id="MET3750126.1"/>
    </source>
</evidence>
<name>A0ABV2M0Z3_9FIRM</name>
<dbReference type="SUPFAM" id="SSF88713">
    <property type="entry name" value="Glycoside hydrolase/deacetylase"/>
    <property type="match status" value="1"/>
</dbReference>
<reference evidence="5 6" key="1">
    <citation type="submission" date="2024-06" db="EMBL/GenBank/DDBJ databases">
        <title>Genomic Encyclopedia of Type Strains, Phase IV (KMG-IV): sequencing the most valuable type-strain genomes for metagenomic binning, comparative biology and taxonomic classification.</title>
        <authorList>
            <person name="Goeker M."/>
        </authorList>
    </citation>
    <scope>NUCLEOTIDE SEQUENCE [LARGE SCALE GENOMIC DNA]</scope>
    <source>
        <strain evidence="5 6">DSM 29492</strain>
    </source>
</reference>
<dbReference type="PANTHER" id="PTHR10587:SF133">
    <property type="entry name" value="CHITIN DEACETYLASE 1-RELATED"/>
    <property type="match status" value="1"/>
</dbReference>
<dbReference type="CDD" id="cd10954">
    <property type="entry name" value="CE4_CtAXE_like"/>
    <property type="match status" value="1"/>
</dbReference>
<feature type="signal peptide" evidence="3">
    <location>
        <begin position="1"/>
        <end position="20"/>
    </location>
</feature>
<organism evidence="5 6">
    <name type="scientific">Blautia caecimuris</name>
    <dbReference type="NCBI Taxonomy" id="1796615"/>
    <lineage>
        <taxon>Bacteria</taxon>
        <taxon>Bacillati</taxon>
        <taxon>Bacillota</taxon>
        <taxon>Clostridia</taxon>
        <taxon>Lachnospirales</taxon>
        <taxon>Lachnospiraceae</taxon>
        <taxon>Blautia</taxon>
    </lineage>
</organism>
<evidence type="ECO:0000259" key="4">
    <source>
        <dbReference type="PROSITE" id="PS51677"/>
    </source>
</evidence>
<gene>
    <name evidence="5" type="ORF">ABID24_001361</name>
</gene>
<protein>
    <submittedName>
        <fullName evidence="5">Peptidoglycan/xylan/chitin deacetylase (PgdA/CDA1 family)</fullName>
    </submittedName>
</protein>
<dbReference type="InterPro" id="IPR002509">
    <property type="entry name" value="NODB_dom"/>
</dbReference>